<proteinExistence type="predicted"/>
<dbReference type="EMBL" id="WOCD01000003">
    <property type="protein sequence ID" value="MUH71926.1"/>
    <property type="molecule type" value="Genomic_DNA"/>
</dbReference>
<protein>
    <submittedName>
        <fullName evidence="1">Uncharacterized protein</fullName>
    </submittedName>
</protein>
<reference evidence="1 2" key="1">
    <citation type="submission" date="2019-11" db="EMBL/GenBank/DDBJ databases">
        <title>P. haliotis isolates from Z. marina roots.</title>
        <authorList>
            <person name="Cohen M."/>
            <person name="Jospin G."/>
            <person name="Eisen J.A."/>
            <person name="Coil D.A."/>
        </authorList>
    </citation>
    <scope>NUCLEOTIDE SEQUENCE [LARGE SCALE GENOMIC DNA]</scope>
    <source>
        <strain evidence="1 2">UCD-MCMsp1aY</strain>
    </source>
</reference>
<keyword evidence="2" id="KW-1185">Reference proteome</keyword>
<comment type="caution">
    <text evidence="1">The sequence shown here is derived from an EMBL/GenBank/DDBJ whole genome shotgun (WGS) entry which is preliminary data.</text>
</comment>
<gene>
    <name evidence="1" type="ORF">GNP35_05235</name>
</gene>
<name>A0A6N8F5K4_9GAMM</name>
<accession>A0A6N8F5K4</accession>
<dbReference type="AlphaFoldDB" id="A0A6N8F5K4"/>
<dbReference type="Proteomes" id="UP000439994">
    <property type="component" value="Unassembled WGS sequence"/>
</dbReference>
<evidence type="ECO:0000313" key="1">
    <source>
        <dbReference type="EMBL" id="MUH71926.1"/>
    </source>
</evidence>
<evidence type="ECO:0000313" key="2">
    <source>
        <dbReference type="Proteomes" id="UP000439994"/>
    </source>
</evidence>
<sequence>MKIKESLNLKRKVEIRVREKAIKKAETRIMLAGKTPSDFNEAQLEILVKEEEDKIYGSAKEKGLLVLASLLGLSLWS</sequence>
<organism evidence="1 2">
    <name type="scientific">Psychrosphaera haliotis</name>
    <dbReference type="NCBI Taxonomy" id="555083"/>
    <lineage>
        <taxon>Bacteria</taxon>
        <taxon>Pseudomonadati</taxon>
        <taxon>Pseudomonadota</taxon>
        <taxon>Gammaproteobacteria</taxon>
        <taxon>Alteromonadales</taxon>
        <taxon>Pseudoalteromonadaceae</taxon>
        <taxon>Psychrosphaera</taxon>
    </lineage>
</organism>
<dbReference type="OrthoDB" id="6388064at2"/>
<dbReference type="RefSeq" id="WP_155695147.1">
    <property type="nucleotide sequence ID" value="NZ_BAAAFQ010000001.1"/>
</dbReference>